<dbReference type="Proteomes" id="UP000605733">
    <property type="component" value="Unassembled WGS sequence"/>
</dbReference>
<keyword evidence="2" id="KW-1185">Reference proteome</keyword>
<evidence type="ECO:0000313" key="2">
    <source>
        <dbReference type="Proteomes" id="UP000605733"/>
    </source>
</evidence>
<organism evidence="1 2">
    <name type="scientific">Christiangramia forsetii</name>
    <dbReference type="NCBI Taxonomy" id="411153"/>
    <lineage>
        <taxon>Bacteria</taxon>
        <taxon>Pseudomonadati</taxon>
        <taxon>Bacteroidota</taxon>
        <taxon>Flavobacteriia</taxon>
        <taxon>Flavobacteriales</taxon>
        <taxon>Flavobacteriaceae</taxon>
        <taxon>Christiangramia</taxon>
    </lineage>
</organism>
<dbReference type="EMBL" id="BMIX01000001">
    <property type="protein sequence ID" value="GGG22883.1"/>
    <property type="molecule type" value="Genomic_DNA"/>
</dbReference>
<comment type="caution">
    <text evidence="1">The sequence shown here is derived from an EMBL/GenBank/DDBJ whole genome shotgun (WGS) entry which is preliminary data.</text>
</comment>
<gene>
    <name evidence="1" type="ORF">GCM10011532_02450</name>
</gene>
<protein>
    <submittedName>
        <fullName evidence="1">Uncharacterized protein</fullName>
    </submittedName>
</protein>
<proteinExistence type="predicted"/>
<accession>A0ABQ1WB93</accession>
<evidence type="ECO:0000313" key="1">
    <source>
        <dbReference type="EMBL" id="GGG22883.1"/>
    </source>
</evidence>
<sequence length="189" mass="21249">MLVIKFLLEAGVSFKSGLGRIHVDMRFKEIIFIMIIIFQSSGCKNNTAHSEIIIPKIAGVIDLEEKKNVEEQSIVGNYISEIDPVDKKSCDKIRVLVSMIGNDKLQLKVIPRIEKERHSLIFEAVVYKNNDSLFTTLINGKRILINITNKILSIKPEKPEDLRALTTCCSWGSNLAGSYKKIDSTLSGR</sequence>
<reference evidence="2" key="1">
    <citation type="journal article" date="2019" name="Int. J. Syst. Evol. Microbiol.">
        <title>The Global Catalogue of Microorganisms (GCM) 10K type strain sequencing project: providing services to taxonomists for standard genome sequencing and annotation.</title>
        <authorList>
            <consortium name="The Broad Institute Genomics Platform"/>
            <consortium name="The Broad Institute Genome Sequencing Center for Infectious Disease"/>
            <person name="Wu L."/>
            <person name="Ma J."/>
        </authorList>
    </citation>
    <scope>NUCLEOTIDE SEQUENCE [LARGE SCALE GENOMIC DNA]</scope>
    <source>
        <strain evidence="2">CGMCC 1.15422</strain>
    </source>
</reference>
<name>A0ABQ1WB93_9FLAO</name>